<protein>
    <submittedName>
        <fullName evidence="2">Uncharacterized protein</fullName>
    </submittedName>
</protein>
<accession>A0A0C3GIN7</accession>
<gene>
    <name evidence="2" type="ORF">PILCRDRAFT_130991</name>
</gene>
<dbReference type="AlphaFoldDB" id="A0A0C3GIN7"/>
<evidence type="ECO:0000313" key="2">
    <source>
        <dbReference type="EMBL" id="KIM91494.1"/>
    </source>
</evidence>
<dbReference type="InParanoid" id="A0A0C3GIN7"/>
<name>A0A0C3GIN7_PILCF</name>
<reference evidence="2 3" key="1">
    <citation type="submission" date="2014-04" db="EMBL/GenBank/DDBJ databases">
        <authorList>
            <consortium name="DOE Joint Genome Institute"/>
            <person name="Kuo A."/>
            <person name="Tarkka M."/>
            <person name="Buscot F."/>
            <person name="Kohler A."/>
            <person name="Nagy L.G."/>
            <person name="Floudas D."/>
            <person name="Copeland A."/>
            <person name="Barry K.W."/>
            <person name="Cichocki N."/>
            <person name="Veneault-Fourrey C."/>
            <person name="LaButti K."/>
            <person name="Lindquist E.A."/>
            <person name="Lipzen A."/>
            <person name="Lundell T."/>
            <person name="Morin E."/>
            <person name="Murat C."/>
            <person name="Sun H."/>
            <person name="Tunlid A."/>
            <person name="Henrissat B."/>
            <person name="Grigoriev I.V."/>
            <person name="Hibbett D.S."/>
            <person name="Martin F."/>
            <person name="Nordberg H.P."/>
            <person name="Cantor M.N."/>
            <person name="Hua S.X."/>
        </authorList>
    </citation>
    <scope>NUCLEOTIDE SEQUENCE [LARGE SCALE GENOMIC DNA]</scope>
    <source>
        <strain evidence="2 3">F 1598</strain>
    </source>
</reference>
<dbReference type="Proteomes" id="UP000054166">
    <property type="component" value="Unassembled WGS sequence"/>
</dbReference>
<sequence length="116" mass="13653">MLAIWPRGYISREKTFCPRDDNVVPQPWLYLLYLFSRLQRLLKTTTEQETTSWHAPTSELSHSHSQPQRSPASAVFSQCRTDRVTGVTLWTEVRAWIYENSRVNPLLEKKTLLRSF</sequence>
<evidence type="ECO:0000313" key="3">
    <source>
        <dbReference type="Proteomes" id="UP000054166"/>
    </source>
</evidence>
<reference evidence="3" key="2">
    <citation type="submission" date="2015-01" db="EMBL/GenBank/DDBJ databases">
        <title>Evolutionary Origins and Diversification of the Mycorrhizal Mutualists.</title>
        <authorList>
            <consortium name="DOE Joint Genome Institute"/>
            <consortium name="Mycorrhizal Genomics Consortium"/>
            <person name="Kohler A."/>
            <person name="Kuo A."/>
            <person name="Nagy L.G."/>
            <person name="Floudas D."/>
            <person name="Copeland A."/>
            <person name="Barry K.W."/>
            <person name="Cichocki N."/>
            <person name="Veneault-Fourrey C."/>
            <person name="LaButti K."/>
            <person name="Lindquist E.A."/>
            <person name="Lipzen A."/>
            <person name="Lundell T."/>
            <person name="Morin E."/>
            <person name="Murat C."/>
            <person name="Riley R."/>
            <person name="Ohm R."/>
            <person name="Sun H."/>
            <person name="Tunlid A."/>
            <person name="Henrissat B."/>
            <person name="Grigoriev I.V."/>
            <person name="Hibbett D.S."/>
            <person name="Martin F."/>
        </authorList>
    </citation>
    <scope>NUCLEOTIDE SEQUENCE [LARGE SCALE GENOMIC DNA]</scope>
    <source>
        <strain evidence="3">F 1598</strain>
    </source>
</reference>
<feature type="region of interest" description="Disordered" evidence="1">
    <location>
        <begin position="52"/>
        <end position="73"/>
    </location>
</feature>
<evidence type="ECO:0000256" key="1">
    <source>
        <dbReference type="SAM" id="MobiDB-lite"/>
    </source>
</evidence>
<dbReference type="EMBL" id="KN832971">
    <property type="protein sequence ID" value="KIM91494.1"/>
    <property type="molecule type" value="Genomic_DNA"/>
</dbReference>
<proteinExistence type="predicted"/>
<organism evidence="2 3">
    <name type="scientific">Piloderma croceum (strain F 1598)</name>
    <dbReference type="NCBI Taxonomy" id="765440"/>
    <lineage>
        <taxon>Eukaryota</taxon>
        <taxon>Fungi</taxon>
        <taxon>Dikarya</taxon>
        <taxon>Basidiomycota</taxon>
        <taxon>Agaricomycotina</taxon>
        <taxon>Agaricomycetes</taxon>
        <taxon>Agaricomycetidae</taxon>
        <taxon>Atheliales</taxon>
        <taxon>Atheliaceae</taxon>
        <taxon>Piloderma</taxon>
    </lineage>
</organism>
<dbReference type="HOGENOM" id="CLU_2097709_0_0_1"/>
<keyword evidence="3" id="KW-1185">Reference proteome</keyword>